<evidence type="ECO:0008006" key="3">
    <source>
        <dbReference type="Google" id="ProtNLM"/>
    </source>
</evidence>
<dbReference type="Pfam" id="PF03803">
    <property type="entry name" value="Scramblase"/>
    <property type="match status" value="1"/>
</dbReference>
<sequence length="195" mass="21645">MTELFTDATFRVDQPRRGPYARSRYRISDMDGNVLAIADQAGKRRGETLKAVFPGKSELDARAVVLTTTDGDPLLEIDKEAGRLLISVRGPDGEPIGAIHTERVGRRYILRDPETVKLGEIGVDLSRNHFTVTDRSGSRVAYVRKRFAGLATHLLTTADRYDVEIQERVPEPLRTLAVATAIAMDMALHESKDLT</sequence>
<reference evidence="1 2" key="1">
    <citation type="submission" date="2019-10" db="EMBL/GenBank/DDBJ databases">
        <title>Actinomadura rubteroloni sp. nov. and Actinomadura macrotermitis sp. nov., isolated from the gut of fungus growing-termite Macrotermes natalensis.</title>
        <authorList>
            <person name="Benndorf R."/>
            <person name="Martin K."/>
            <person name="Kuefner M."/>
            <person name="De Beer W."/>
            <person name="Kaster A.-K."/>
            <person name="Vollmers J."/>
            <person name="Poulsen M."/>
            <person name="Beemelmanns C."/>
        </authorList>
    </citation>
    <scope>NUCLEOTIDE SEQUENCE [LARGE SCALE GENOMIC DNA]</scope>
    <source>
        <strain evidence="1 2">RB68</strain>
    </source>
</reference>
<evidence type="ECO:0000313" key="1">
    <source>
        <dbReference type="EMBL" id="MQY04304.1"/>
    </source>
</evidence>
<dbReference type="InterPro" id="IPR005552">
    <property type="entry name" value="Scramblase"/>
</dbReference>
<name>A0A7K0BUD6_9ACTN</name>
<accession>A0A7K0BUD6</accession>
<comment type="caution">
    <text evidence="1">The sequence shown here is derived from an EMBL/GenBank/DDBJ whole genome shotgun (WGS) entry which is preliminary data.</text>
</comment>
<gene>
    <name evidence="1" type="ORF">ACRB68_23560</name>
</gene>
<dbReference type="RefSeq" id="WP_328594089.1">
    <property type="nucleotide sequence ID" value="NZ_WEGH01000002.1"/>
</dbReference>
<dbReference type="InterPro" id="IPR025659">
    <property type="entry name" value="Tubby-like_C"/>
</dbReference>
<dbReference type="GO" id="GO:0017128">
    <property type="term" value="F:phospholipid scramblase activity"/>
    <property type="evidence" value="ECO:0007669"/>
    <property type="project" value="InterPro"/>
</dbReference>
<proteinExistence type="predicted"/>
<dbReference type="EMBL" id="WEGH01000002">
    <property type="protein sequence ID" value="MQY04304.1"/>
    <property type="molecule type" value="Genomic_DNA"/>
</dbReference>
<evidence type="ECO:0000313" key="2">
    <source>
        <dbReference type="Proteomes" id="UP000487268"/>
    </source>
</evidence>
<keyword evidence="2" id="KW-1185">Reference proteome</keyword>
<dbReference type="SUPFAM" id="SSF54518">
    <property type="entry name" value="Tubby C-terminal domain-like"/>
    <property type="match status" value="1"/>
</dbReference>
<protein>
    <recommendedName>
        <fullName evidence="3">Scramblase</fullName>
    </recommendedName>
</protein>
<dbReference type="Proteomes" id="UP000487268">
    <property type="component" value="Unassembled WGS sequence"/>
</dbReference>
<dbReference type="AlphaFoldDB" id="A0A7K0BUD6"/>
<organism evidence="1 2">
    <name type="scientific">Actinomadura macrotermitis</name>
    <dbReference type="NCBI Taxonomy" id="2585200"/>
    <lineage>
        <taxon>Bacteria</taxon>
        <taxon>Bacillati</taxon>
        <taxon>Actinomycetota</taxon>
        <taxon>Actinomycetes</taxon>
        <taxon>Streptosporangiales</taxon>
        <taxon>Thermomonosporaceae</taxon>
        <taxon>Actinomadura</taxon>
    </lineage>
</organism>